<feature type="transmembrane region" description="Helical" evidence="1">
    <location>
        <begin position="247"/>
        <end position="267"/>
    </location>
</feature>
<accession>A0A8S9S0I9</accession>
<feature type="transmembrane region" description="Helical" evidence="1">
    <location>
        <begin position="84"/>
        <end position="105"/>
    </location>
</feature>
<dbReference type="Proteomes" id="UP000712600">
    <property type="component" value="Unassembled WGS sequence"/>
</dbReference>
<comment type="caution">
    <text evidence="2">The sequence shown here is derived from an EMBL/GenBank/DDBJ whole genome shotgun (WGS) entry which is preliminary data.</text>
</comment>
<gene>
    <name evidence="2" type="ORF">F2Q69_00030603</name>
</gene>
<dbReference type="AlphaFoldDB" id="A0A8S9S0I9"/>
<proteinExistence type="predicted"/>
<feature type="transmembrane region" description="Helical" evidence="1">
    <location>
        <begin position="152"/>
        <end position="173"/>
    </location>
</feature>
<dbReference type="EMBL" id="QGKX02000088">
    <property type="protein sequence ID" value="KAF3586597.1"/>
    <property type="molecule type" value="Genomic_DNA"/>
</dbReference>
<protein>
    <submittedName>
        <fullName evidence="2">Uncharacterized protein</fullName>
    </submittedName>
</protein>
<evidence type="ECO:0000313" key="2">
    <source>
        <dbReference type="EMBL" id="KAF3586597.1"/>
    </source>
</evidence>
<keyword evidence="1" id="KW-0472">Membrane</keyword>
<name>A0A8S9S0I9_BRACR</name>
<keyword evidence="1" id="KW-0812">Transmembrane</keyword>
<sequence>MCLLSRAPPLKISEVAICIARSKDIALKNSGWNLGSELLPFWKHYIEVDTLIFSLEEFSAAKTLVFRSATASPVVWLPPPTGMLFLLFPFCVMWCLVLSSLATSFSPLLSLQRPLFVALTVSVIQFPVFFVEARARKICGVYLESIKRSFWLFPDLVLSFVFLCSVQLVVVSVDRGSLGSLNYVSDLTDLVLWQRNHYGLFMCGGLGSLFPFTNVQTLLLFAGVYWLGHVLSDFAAFGSFMKINRSLTCWFGKPWVLCVGVVTSIYVRAL</sequence>
<evidence type="ECO:0000313" key="3">
    <source>
        <dbReference type="Proteomes" id="UP000712600"/>
    </source>
</evidence>
<feature type="transmembrane region" description="Helical" evidence="1">
    <location>
        <begin position="111"/>
        <end position="131"/>
    </location>
</feature>
<organism evidence="2 3">
    <name type="scientific">Brassica cretica</name>
    <name type="common">Mustard</name>
    <dbReference type="NCBI Taxonomy" id="69181"/>
    <lineage>
        <taxon>Eukaryota</taxon>
        <taxon>Viridiplantae</taxon>
        <taxon>Streptophyta</taxon>
        <taxon>Embryophyta</taxon>
        <taxon>Tracheophyta</taxon>
        <taxon>Spermatophyta</taxon>
        <taxon>Magnoliopsida</taxon>
        <taxon>eudicotyledons</taxon>
        <taxon>Gunneridae</taxon>
        <taxon>Pentapetalae</taxon>
        <taxon>rosids</taxon>
        <taxon>malvids</taxon>
        <taxon>Brassicales</taxon>
        <taxon>Brassicaceae</taxon>
        <taxon>Brassiceae</taxon>
        <taxon>Brassica</taxon>
    </lineage>
</organism>
<keyword evidence="1" id="KW-1133">Transmembrane helix</keyword>
<reference evidence="2" key="1">
    <citation type="submission" date="2019-12" db="EMBL/GenBank/DDBJ databases">
        <title>Genome sequencing and annotation of Brassica cretica.</title>
        <authorList>
            <person name="Studholme D.J."/>
            <person name="Sarris P."/>
        </authorList>
    </citation>
    <scope>NUCLEOTIDE SEQUENCE</scope>
    <source>
        <strain evidence="2">PFS-109/04</strain>
        <tissue evidence="2">Leaf</tissue>
    </source>
</reference>
<evidence type="ECO:0000256" key="1">
    <source>
        <dbReference type="SAM" id="Phobius"/>
    </source>
</evidence>